<dbReference type="GO" id="GO:0016020">
    <property type="term" value="C:membrane"/>
    <property type="evidence" value="ECO:0007669"/>
    <property type="project" value="InterPro"/>
</dbReference>
<dbReference type="InterPro" id="IPR012334">
    <property type="entry name" value="Pectin_lyas_fold"/>
</dbReference>
<dbReference type="Pfam" id="PF07452">
    <property type="entry name" value="CHRD"/>
    <property type="match status" value="1"/>
</dbReference>
<evidence type="ECO:0000313" key="8">
    <source>
        <dbReference type="Proteomes" id="UP000187735"/>
    </source>
</evidence>
<dbReference type="STRING" id="1891926.Fuma_04927"/>
<dbReference type="SUPFAM" id="SSF141072">
    <property type="entry name" value="CalX-like"/>
    <property type="match status" value="1"/>
</dbReference>
<dbReference type="PANTHER" id="PTHR34720:SF9">
    <property type="entry name" value="BLR4714 PROTEIN"/>
    <property type="match status" value="1"/>
</dbReference>
<dbReference type="PROSITE" id="PS50853">
    <property type="entry name" value="FN3"/>
    <property type="match status" value="1"/>
</dbReference>
<dbReference type="PROSITE" id="PS50933">
    <property type="entry name" value="CHRD"/>
    <property type="match status" value="1"/>
</dbReference>
<dbReference type="NCBIfam" id="NF041518">
    <property type="entry name" value="choice_anch_Q"/>
    <property type="match status" value="1"/>
</dbReference>
<dbReference type="Gene3D" id="2.60.40.2030">
    <property type="match status" value="1"/>
</dbReference>
<sequence length="2296" mass="228566">MLLTNWLAQLTQTSNSRRSTAQRYRLVPTLGQTRRRHTSRYQTSVAESLEDRMLLTVFMVNTIEDGSAVGDGMLSLREAITAANTNAAFLDAPAGETGPGVVDTITFDPALNGMTITLSGTSLTISDDLSISDANLVPVVISGDDASRVFEIGAGAGTVSISDVTISNGNADQGGGIYVNSGQTLDLTDVTISGNTATGVTATDGGGGIYNAGGTLNITTSTITANRATGTSGSGGGIFSTDGTVTINSSTISLNEANRAGGGIELIEGTASLTSVNLANNDVDLGTANPGNGGGVHITGAADFTMDGGSVFGNLAGREGGGLWNGTGTMTIQNGTLIQGNEAGGDAADDGGGGIFNNGGTLVIDGSAAAVQIINNIAFGAAGSGGGIFNAAGGTATINDAVITGNEAERAGGGIEDASGVVDVVGLALTNVTLDGNTAFGTDAAAPGNGGGLHVSGAGDVTINGGTVNDNVAASEGGGLWNSSGSMTITNGTLINNNTAQGSGSDNGGGGIFNNGGTLTIDGSSSLITISNNEATGTSGSGGGIFSTDGAVTMTATTLSQNEANRAGGGIELIEGTATLTDVNILNNDVDLATANPGNGGGVHITGAADFTMDGGSVFGNLAGREGGGLWNGTGTMTIQNGTLIQGNEAGGDAADDGGGGIFNNGGTLVIDGSTAAVQITNNIAFGAAGSGGGIFNAGGTVTINDAVIDGNEAVRAGGGIETAGGSVSLTDTDLTNNDVDDVVGLIADAAPGNGGGLHIGGNGIVTITGGSVGGNIAANEGGGLWNSAGGTLTVNGTTIDGNSAIEGGGIFNDSSDGTEAQQFTLNITELNGSGVTGTGSVTLTQPTATTREIRVVINATGMEDLSSFGGFHVAHIHGQFAGNRTRPILEQGDGPFFDGAGGAANNFPPVNSILPSVAANDGVTIQDGFLDFLEGRPEYGPVLLNLTSTQMRDAGTHGTNPPDGVSPLAHFLNLFTNGDIDPTALYPQGTDFVLDTTYTFDLTDPDEARQFNNLAPLDLREVVIHGASIDKAISDAIDAAAMGTAPGGTDLGNGQAFRVTAPVAAAEIVAVSGTVNITGATISNNIATGDGGGLYNETGAIHVTDTDITGNTSGGDEPGEGGGGVFNEGTLEINGGTISGNSAVTGLGNGGGIHNAATGTLTITGTTISNNQTARAGGGIESAGTLELTSVNLTNNHAGINGGGLHVSGPASTGIVGGNVTGNVAVQEGGGLWNGTGTMTVTGGTVVDDNSAGGMGADQGGGGIFNAGGTINISGATITNNLASGGTTVALDGSQEVPAVTTNATGTANLQYNAETDTFDLQLFITDIALADVTGAHIHVGDSGANGDVIVNLLDNASFVEFNGGLQLTLNDIDFPAANEAALFAGGTYFNVHTTQNAGGEVRGQITFPATMGSGGGIFNDQGTISVTDTSITGNIASRAGGGIETNAGEVTLSNVTLDNNVAGPTNAASPGNGGGLHVTGAGTVEVSGGTVTGNSAASEGGGLWNGTGTMTITDSAVISDNVASGDAADQGGGGIFNAGGTVDVNGFDGTVTFSNNAANGTAGSGGAILNDGGVVTVFSAAISGNTASRAGGAIEDNAGRTTVTNSSLTDNRAEAAPGNGGALHITGAGTGVLLNTTVSGNFAANEGGGLWNSATGRLAVLNSTVTLNTAAVDASGGGIFTVSGGSTDLRNALVAGNTSGSAADDVTGSVDLSTSINNLIGNAATNGGLVDGSSGNIVGISDSGTRDINTILNTTLNTSGPTAYHELIQGSIAIDAGANLAVQAVFTDQKGIDRPLGTAYDIGAVEFDANATDGTQVSISSNSPVVEGQDAIITVTLDRAPSATVTLTVSAASNTAISGSDFEPLVGQTLTFEPGASLTQTVVIATFDDGHSEAVETFTVSLSAVTGAVVTTGQTTVTINDNDTVGVPVLDAVPRFPDELQPELTWQPVTDAVRYEVWFTRRSPAETRLFLNDTMTTETSYMPPVDLEAGFYRYWVRAFNANGSAGPWSNDNTFEIRPTLVSPLTPTFNPRPEFQWAAIPEAPGYEIFIRTLAGDIVVDDIQGTSYTPPTDLASGPIRWWIRSSDSVGNRGWSLPGETGIRTTVTAPVGQSSNNPPTISWLPVTGAGRYVLHVQNLDTLLVTIRNDFVTETSFTPDNALENGNYRVWVKAIEADSNLFTSGLWSIPVDFSVGAVNDDSEAKFAVVESLSDSQLITMTSIVEGNTESKTTTEELASDKSATFSPEEPSSESPDATASARKSAKQVPVSSGDSLLDPTLLDEWMADPIRMAMVLQG</sequence>
<evidence type="ECO:0000259" key="6">
    <source>
        <dbReference type="PROSITE" id="PS50933"/>
    </source>
</evidence>
<feature type="domain" description="CHRD" evidence="6">
    <location>
        <begin position="1284"/>
        <end position="1412"/>
    </location>
</feature>
<evidence type="ECO:0000313" key="7">
    <source>
        <dbReference type="EMBL" id="APZ95271.1"/>
    </source>
</evidence>
<dbReference type="Pfam" id="PF03160">
    <property type="entry name" value="Calx-beta"/>
    <property type="match status" value="1"/>
</dbReference>
<proteinExistence type="predicted"/>
<dbReference type="InterPro" id="IPR036116">
    <property type="entry name" value="FN3_sf"/>
</dbReference>
<evidence type="ECO:0000256" key="2">
    <source>
        <dbReference type="ARBA" id="ARBA00022737"/>
    </source>
</evidence>
<evidence type="ECO:0000259" key="5">
    <source>
        <dbReference type="PROSITE" id="PS50853"/>
    </source>
</evidence>
<keyword evidence="3" id="KW-0106">Calcium</keyword>
<feature type="region of interest" description="Disordered" evidence="4">
    <location>
        <begin position="2226"/>
        <end position="2274"/>
    </location>
</feature>
<feature type="compositionally biased region" description="Low complexity" evidence="4">
    <location>
        <begin position="2244"/>
        <end position="2253"/>
    </location>
</feature>
<evidence type="ECO:0000256" key="1">
    <source>
        <dbReference type="ARBA" id="ARBA00022729"/>
    </source>
</evidence>
<evidence type="ECO:0000256" key="4">
    <source>
        <dbReference type="SAM" id="MobiDB-lite"/>
    </source>
</evidence>
<dbReference type="InterPro" id="IPR038081">
    <property type="entry name" value="CalX-like_sf"/>
</dbReference>
<dbReference type="InterPro" id="IPR006626">
    <property type="entry name" value="PbH1"/>
</dbReference>
<reference evidence="7 8" key="1">
    <citation type="journal article" date="2016" name="Front. Microbiol.">
        <title>Fuerstia marisgermanicae gen. nov., sp. nov., an Unusual Member of the Phylum Planctomycetes from the German Wadden Sea.</title>
        <authorList>
            <person name="Kohn T."/>
            <person name="Heuer A."/>
            <person name="Jogler M."/>
            <person name="Vollmers J."/>
            <person name="Boedeker C."/>
            <person name="Bunk B."/>
            <person name="Rast P."/>
            <person name="Borchert D."/>
            <person name="Glockner I."/>
            <person name="Freese H.M."/>
            <person name="Klenk H.P."/>
            <person name="Overmann J."/>
            <person name="Kaster A.K."/>
            <person name="Rohde M."/>
            <person name="Wiegand S."/>
            <person name="Jogler C."/>
        </authorList>
    </citation>
    <scope>NUCLEOTIDE SEQUENCE [LARGE SCALE GENOMIC DNA]</scope>
    <source>
        <strain evidence="7 8">NH11</strain>
    </source>
</reference>
<dbReference type="Gene3D" id="2.160.20.10">
    <property type="entry name" value="Single-stranded right-handed beta-helix, Pectin lyase-like"/>
    <property type="match status" value="1"/>
</dbReference>
<keyword evidence="1" id="KW-0732">Signal</keyword>
<keyword evidence="8" id="KW-1185">Reference proteome</keyword>
<dbReference type="SUPFAM" id="SSF51126">
    <property type="entry name" value="Pectin lyase-like"/>
    <property type="match status" value="6"/>
</dbReference>
<organism evidence="7 8">
    <name type="scientific">Fuerstiella marisgermanici</name>
    <dbReference type="NCBI Taxonomy" id="1891926"/>
    <lineage>
        <taxon>Bacteria</taxon>
        <taxon>Pseudomonadati</taxon>
        <taxon>Planctomycetota</taxon>
        <taxon>Planctomycetia</taxon>
        <taxon>Planctomycetales</taxon>
        <taxon>Planctomycetaceae</taxon>
        <taxon>Fuerstiella</taxon>
    </lineage>
</organism>
<dbReference type="PANTHER" id="PTHR34720">
    <property type="entry name" value="MICROCYSTIN DEPENDENT PROTEIN"/>
    <property type="match status" value="1"/>
</dbReference>
<keyword evidence="2" id="KW-0677">Repeat</keyword>
<feature type="domain" description="Fibronectin type-III" evidence="5">
    <location>
        <begin position="1930"/>
        <end position="2021"/>
    </location>
</feature>
<dbReference type="SMART" id="SM00710">
    <property type="entry name" value="PbH1"/>
    <property type="match status" value="22"/>
</dbReference>
<dbReference type="InterPro" id="IPR059226">
    <property type="entry name" value="Choice_anch_Q_dom"/>
</dbReference>
<dbReference type="SMART" id="SM00754">
    <property type="entry name" value="CHRD"/>
    <property type="match status" value="1"/>
</dbReference>
<protein>
    <submittedName>
        <fullName evidence="7">Type V secretory pathway, adhesin</fullName>
    </submittedName>
</protein>
<dbReference type="InterPro" id="IPR010895">
    <property type="entry name" value="CHRD"/>
</dbReference>
<evidence type="ECO:0000256" key="3">
    <source>
        <dbReference type="ARBA" id="ARBA00022837"/>
    </source>
</evidence>
<dbReference type="KEGG" id="fmr:Fuma_04927"/>
<dbReference type="GO" id="GO:0007154">
    <property type="term" value="P:cell communication"/>
    <property type="evidence" value="ECO:0007669"/>
    <property type="project" value="InterPro"/>
</dbReference>
<dbReference type="EMBL" id="CP017641">
    <property type="protein sequence ID" value="APZ95271.1"/>
    <property type="molecule type" value="Genomic_DNA"/>
</dbReference>
<dbReference type="Proteomes" id="UP000187735">
    <property type="component" value="Chromosome"/>
</dbReference>
<dbReference type="InterPro" id="IPR011050">
    <property type="entry name" value="Pectin_lyase_fold/virulence"/>
</dbReference>
<dbReference type="SUPFAM" id="SSF49265">
    <property type="entry name" value="Fibronectin type III"/>
    <property type="match status" value="1"/>
</dbReference>
<dbReference type="InterPro" id="IPR013783">
    <property type="entry name" value="Ig-like_fold"/>
</dbReference>
<dbReference type="Gene3D" id="2.60.40.10">
    <property type="entry name" value="Immunoglobulins"/>
    <property type="match status" value="2"/>
</dbReference>
<accession>A0A1P8WMK8</accession>
<dbReference type="InterPro" id="IPR003961">
    <property type="entry name" value="FN3_dom"/>
</dbReference>
<name>A0A1P8WMK8_9PLAN</name>
<dbReference type="InterPro" id="IPR003644">
    <property type="entry name" value="Calx_beta"/>
</dbReference>
<dbReference type="RefSeq" id="WP_077026457.1">
    <property type="nucleotide sequence ID" value="NZ_CP017641.1"/>
</dbReference>
<dbReference type="OrthoDB" id="282736at2"/>
<gene>
    <name evidence="7" type="ORF">Fuma_04927</name>
</gene>